<name>A0AAW6E465_9FIRM</name>
<proteinExistence type="predicted"/>
<comment type="caution">
    <text evidence="1">The sequence shown here is derived from an EMBL/GenBank/DDBJ whole genome shotgun (WGS) entry which is preliminary data.</text>
</comment>
<evidence type="ECO:0000313" key="1">
    <source>
        <dbReference type="EMBL" id="MDB8741829.1"/>
    </source>
</evidence>
<dbReference type="Proteomes" id="UP001211421">
    <property type="component" value="Unassembled WGS sequence"/>
</dbReference>
<gene>
    <name evidence="1" type="ORF">PNV70_07080</name>
</gene>
<accession>A0AAW6E465</accession>
<dbReference type="EMBL" id="JAQMLS010000004">
    <property type="protein sequence ID" value="MDB8741829.1"/>
    <property type="molecule type" value="Genomic_DNA"/>
</dbReference>
<reference evidence="1" key="1">
    <citation type="submission" date="2023-01" db="EMBL/GenBank/DDBJ databases">
        <title>Human gut microbiome strain richness.</title>
        <authorList>
            <person name="Chen-Liaw A."/>
        </authorList>
    </citation>
    <scope>NUCLEOTIDE SEQUENCE</scope>
    <source>
        <strain evidence="1">D59st1_B8_D59t2_181005</strain>
    </source>
</reference>
<organism evidence="1 2">
    <name type="scientific">Ruminococcus bicirculans</name>
    <name type="common">ex Wegman et al. 2014</name>
    <dbReference type="NCBI Taxonomy" id="1160721"/>
    <lineage>
        <taxon>Bacteria</taxon>
        <taxon>Bacillati</taxon>
        <taxon>Bacillota</taxon>
        <taxon>Clostridia</taxon>
        <taxon>Eubacteriales</taxon>
        <taxon>Oscillospiraceae</taxon>
        <taxon>Ruminococcus</taxon>
    </lineage>
</organism>
<dbReference type="AlphaFoldDB" id="A0AAW6E465"/>
<protein>
    <submittedName>
        <fullName evidence="1">Uncharacterized protein</fullName>
    </submittedName>
</protein>
<sequence length="62" mass="7078">MKTSRYSLKNVINVEKGVYDSKGKVVNFTIKSNEEGKATFYNVKNTYKDLSHNSIAVNTFKK</sequence>
<evidence type="ECO:0000313" key="2">
    <source>
        <dbReference type="Proteomes" id="UP001211421"/>
    </source>
</evidence>